<dbReference type="Proteomes" id="UP000295135">
    <property type="component" value="Unassembled WGS sequence"/>
</dbReference>
<dbReference type="RefSeq" id="WP_126462218.1">
    <property type="nucleotide sequence ID" value="NZ_AP018721.1"/>
</dbReference>
<dbReference type="AlphaFoldDB" id="A0A4R3JZ60"/>
<evidence type="ECO:0000313" key="2">
    <source>
        <dbReference type="Proteomes" id="UP000295135"/>
    </source>
</evidence>
<dbReference type="Gene3D" id="3.40.50.300">
    <property type="entry name" value="P-loop containing nucleotide triphosphate hydrolases"/>
    <property type="match status" value="1"/>
</dbReference>
<dbReference type="InterPro" id="IPR027417">
    <property type="entry name" value="P-loop_NTPase"/>
</dbReference>
<keyword evidence="2" id="KW-1185">Reference proteome</keyword>
<evidence type="ECO:0000313" key="1">
    <source>
        <dbReference type="EMBL" id="TCS73031.1"/>
    </source>
</evidence>
<dbReference type="EMBL" id="SLZY01000003">
    <property type="protein sequence ID" value="TCS73031.1"/>
    <property type="molecule type" value="Genomic_DNA"/>
</dbReference>
<evidence type="ECO:0008006" key="3">
    <source>
        <dbReference type="Google" id="ProtNLM"/>
    </source>
</evidence>
<protein>
    <recommendedName>
        <fullName evidence="3">ABC transporter family protein</fullName>
    </recommendedName>
</protein>
<sequence>MQVSAELPLRANLSVLENIALVPQYRDNAPTRQAQEQAWGLLDRLGQTGCADLRDPDLDSEQRFVAKLLRAVIGRPSIIVIERPGLLLPDQPYPDFLAECLAKLKDEINTLWIVDYRWNAPLYPPT</sequence>
<comment type="caution">
    <text evidence="1">The sequence shown here is derived from an EMBL/GenBank/DDBJ whole genome shotgun (WGS) entry which is preliminary data.</text>
</comment>
<reference evidence="1 2" key="1">
    <citation type="submission" date="2019-03" db="EMBL/GenBank/DDBJ databases">
        <title>Genomic Encyclopedia of Type Strains, Phase IV (KMG-IV): sequencing the most valuable type-strain genomes for metagenomic binning, comparative biology and taxonomic classification.</title>
        <authorList>
            <person name="Goeker M."/>
        </authorList>
    </citation>
    <scope>NUCLEOTIDE SEQUENCE [LARGE SCALE GENOMIC DNA]</scope>
    <source>
        <strain evidence="1 2">DSM 103923</strain>
    </source>
</reference>
<accession>A0A4R3JZ60</accession>
<name>A0A4R3JZ60_9PROT</name>
<gene>
    <name evidence="1" type="ORF">EDC61_103154</name>
</gene>
<dbReference type="OrthoDB" id="8563327at2"/>
<proteinExistence type="predicted"/>
<organism evidence="1 2">
    <name type="scientific">Sulfuritortus calidifontis</name>
    <dbReference type="NCBI Taxonomy" id="1914471"/>
    <lineage>
        <taxon>Bacteria</taxon>
        <taxon>Pseudomonadati</taxon>
        <taxon>Pseudomonadota</taxon>
        <taxon>Betaproteobacteria</taxon>
        <taxon>Nitrosomonadales</taxon>
        <taxon>Thiobacillaceae</taxon>
        <taxon>Sulfuritortus</taxon>
    </lineage>
</organism>